<keyword evidence="4 5" id="KW-0472">Membrane</keyword>
<dbReference type="KEGG" id="bfo:118426355"/>
<feature type="transmembrane region" description="Helical" evidence="5">
    <location>
        <begin position="96"/>
        <end position="120"/>
    </location>
</feature>
<dbReference type="InterPro" id="IPR050307">
    <property type="entry name" value="Sterol_Desaturase_Related"/>
</dbReference>
<dbReference type="GO" id="GO:0016126">
    <property type="term" value="P:sterol biosynthetic process"/>
    <property type="evidence" value="ECO:0000318"/>
    <property type="project" value="GO_Central"/>
</dbReference>
<dbReference type="AlphaFoldDB" id="A0A9J7N3C4"/>
<evidence type="ECO:0000313" key="7">
    <source>
        <dbReference type="Proteomes" id="UP000001554"/>
    </source>
</evidence>
<proteinExistence type="predicted"/>
<accession>A0A9J7N3C4</accession>
<dbReference type="Pfam" id="PF04116">
    <property type="entry name" value="FA_hydroxylase"/>
    <property type="match status" value="1"/>
</dbReference>
<organism evidence="7 8">
    <name type="scientific">Branchiostoma floridae</name>
    <name type="common">Florida lancelet</name>
    <name type="synonym">Amphioxus</name>
    <dbReference type="NCBI Taxonomy" id="7739"/>
    <lineage>
        <taxon>Eukaryota</taxon>
        <taxon>Metazoa</taxon>
        <taxon>Chordata</taxon>
        <taxon>Cephalochordata</taxon>
        <taxon>Leptocardii</taxon>
        <taxon>Amphioxiformes</taxon>
        <taxon>Branchiostomatidae</taxon>
        <taxon>Branchiostoma</taxon>
    </lineage>
</organism>
<evidence type="ECO:0000256" key="5">
    <source>
        <dbReference type="SAM" id="Phobius"/>
    </source>
</evidence>
<evidence type="ECO:0000256" key="1">
    <source>
        <dbReference type="ARBA" id="ARBA00004370"/>
    </source>
</evidence>
<sequence length="387" mass="43981">MERKLCSATFNRKPIRNILQSLPIFVFDIAQVPKDGGSVLGSLKKSVFVLGSALLCLVAARNTITWHVQGLWKASDSFWQHQWGLVYDLFGEDEHLLGTLGTLLVPSLVFWLVNGALLVVDMTGKPAALLRYKIQEEKNVPVDSVKLWKAVKLVLFNQFIVTGLLVFLGAPAIFNWRGMPCGRELPWFHWVLVELVVFMLVLEVMFYYSHRLLHQPAMYKWIHKKHHEWTAPIGVTALYAHPVEHILSTLLPAAAGPILMGSHVATVWLWFCLAVTSTSISHSGYHFPLLPSPEAHDFHHAKFNQCYGVMGVLDRLHGTDEQFRRNKAYQRHITLLGLTPLSWSIPDKPKVSKEKLSCRKMFYHESFHQTSFQRPGVLACGQTKDKN</sequence>
<dbReference type="PANTHER" id="PTHR11863">
    <property type="entry name" value="STEROL DESATURASE"/>
    <property type="match status" value="1"/>
</dbReference>
<dbReference type="Proteomes" id="UP000001554">
    <property type="component" value="Chromosome 11"/>
</dbReference>
<evidence type="ECO:0000259" key="6">
    <source>
        <dbReference type="Pfam" id="PF04116"/>
    </source>
</evidence>
<keyword evidence="7" id="KW-1185">Reference proteome</keyword>
<keyword evidence="2 5" id="KW-0812">Transmembrane</keyword>
<dbReference type="GeneID" id="118426355"/>
<evidence type="ECO:0000256" key="4">
    <source>
        <dbReference type="ARBA" id="ARBA00023136"/>
    </source>
</evidence>
<name>A0A9J7N3C4_BRAFL</name>
<gene>
    <name evidence="8" type="primary">LOC118426355</name>
</gene>
<reference evidence="7" key="1">
    <citation type="journal article" date="2020" name="Nat. Ecol. Evol.">
        <title>Deeply conserved synteny resolves early events in vertebrate evolution.</title>
        <authorList>
            <person name="Simakov O."/>
            <person name="Marletaz F."/>
            <person name="Yue J.X."/>
            <person name="O'Connell B."/>
            <person name="Jenkins J."/>
            <person name="Brandt A."/>
            <person name="Calef R."/>
            <person name="Tung C.H."/>
            <person name="Huang T.K."/>
            <person name="Schmutz J."/>
            <person name="Satoh N."/>
            <person name="Yu J.K."/>
            <person name="Putnam N.H."/>
            <person name="Green R.E."/>
            <person name="Rokhsar D.S."/>
        </authorList>
    </citation>
    <scope>NUCLEOTIDE SEQUENCE [LARGE SCALE GENOMIC DNA]</scope>
    <source>
        <strain evidence="7">S238N-H82</strain>
    </source>
</reference>
<evidence type="ECO:0000256" key="3">
    <source>
        <dbReference type="ARBA" id="ARBA00022989"/>
    </source>
</evidence>
<dbReference type="OMA" id="DFHHFAF"/>
<evidence type="ECO:0000313" key="8">
    <source>
        <dbReference type="RefSeq" id="XP_035691577.1"/>
    </source>
</evidence>
<reference evidence="8" key="2">
    <citation type="submission" date="2025-08" db="UniProtKB">
        <authorList>
            <consortium name="RefSeq"/>
        </authorList>
    </citation>
    <scope>IDENTIFICATION</scope>
    <source>
        <strain evidence="8">S238N-H82</strain>
        <tissue evidence="8">Testes</tissue>
    </source>
</reference>
<dbReference type="GO" id="GO:0005789">
    <property type="term" value="C:endoplasmic reticulum membrane"/>
    <property type="evidence" value="ECO:0000318"/>
    <property type="project" value="GO_Central"/>
</dbReference>
<dbReference type="GO" id="GO:0000254">
    <property type="term" value="F:C-4 methylsterol oxidase activity"/>
    <property type="evidence" value="ECO:0000318"/>
    <property type="project" value="GO_Central"/>
</dbReference>
<dbReference type="GO" id="GO:0005506">
    <property type="term" value="F:iron ion binding"/>
    <property type="evidence" value="ECO:0007669"/>
    <property type="project" value="InterPro"/>
</dbReference>
<dbReference type="InterPro" id="IPR006694">
    <property type="entry name" value="Fatty_acid_hydroxylase"/>
</dbReference>
<feature type="transmembrane region" description="Helical" evidence="5">
    <location>
        <begin position="47"/>
        <end position="68"/>
    </location>
</feature>
<evidence type="ECO:0000256" key="2">
    <source>
        <dbReference type="ARBA" id="ARBA00022692"/>
    </source>
</evidence>
<dbReference type="OrthoDB" id="408954at2759"/>
<feature type="domain" description="Fatty acid hydroxylase" evidence="6">
    <location>
        <begin position="196"/>
        <end position="319"/>
    </location>
</feature>
<dbReference type="RefSeq" id="XP_035691577.1">
    <property type="nucleotide sequence ID" value="XM_035835684.1"/>
</dbReference>
<feature type="transmembrane region" description="Helical" evidence="5">
    <location>
        <begin position="187"/>
        <end position="208"/>
    </location>
</feature>
<protein>
    <submittedName>
        <fullName evidence="8">Fatty acid hydroxylase domain-containing protein 2-like</fullName>
    </submittedName>
</protein>
<keyword evidence="3 5" id="KW-1133">Transmembrane helix</keyword>
<comment type="subcellular location">
    <subcellularLocation>
        <location evidence="1">Membrane</location>
    </subcellularLocation>
</comment>
<feature type="transmembrane region" description="Helical" evidence="5">
    <location>
        <begin position="154"/>
        <end position="175"/>
    </location>
</feature>